<keyword evidence="1" id="KW-1133">Transmembrane helix</keyword>
<reference evidence="2" key="1">
    <citation type="submission" date="2020-10" db="EMBL/GenBank/DDBJ databases">
        <authorList>
            <person name="Gilroy R."/>
        </authorList>
    </citation>
    <scope>NUCLEOTIDE SEQUENCE</scope>
    <source>
        <strain evidence="2">CHK165-10780</strain>
    </source>
</reference>
<accession>A0A9D0YYC1</accession>
<protein>
    <submittedName>
        <fullName evidence="2">Uncharacterized protein</fullName>
    </submittedName>
</protein>
<organism evidence="2 3">
    <name type="scientific">Candidatus Faecenecus gallistercoris</name>
    <dbReference type="NCBI Taxonomy" id="2840793"/>
    <lineage>
        <taxon>Bacteria</taxon>
        <taxon>Bacillati</taxon>
        <taxon>Bacillota</taxon>
        <taxon>Bacillota incertae sedis</taxon>
        <taxon>Candidatus Faecenecus</taxon>
    </lineage>
</organism>
<comment type="caution">
    <text evidence="2">The sequence shown here is derived from an EMBL/GenBank/DDBJ whole genome shotgun (WGS) entry which is preliminary data.</text>
</comment>
<evidence type="ECO:0000256" key="1">
    <source>
        <dbReference type="SAM" id="Phobius"/>
    </source>
</evidence>
<keyword evidence="1" id="KW-0812">Transmembrane</keyword>
<gene>
    <name evidence="2" type="ORF">IAC85_01280</name>
</gene>
<proteinExistence type="predicted"/>
<keyword evidence="1" id="KW-0472">Membrane</keyword>
<feature type="transmembrane region" description="Helical" evidence="1">
    <location>
        <begin position="6"/>
        <end position="30"/>
    </location>
</feature>
<evidence type="ECO:0000313" key="3">
    <source>
        <dbReference type="Proteomes" id="UP000886725"/>
    </source>
</evidence>
<reference evidence="2" key="2">
    <citation type="journal article" date="2021" name="PeerJ">
        <title>Extensive microbial diversity within the chicken gut microbiome revealed by metagenomics and culture.</title>
        <authorList>
            <person name="Gilroy R."/>
            <person name="Ravi A."/>
            <person name="Getino M."/>
            <person name="Pursley I."/>
            <person name="Horton D.L."/>
            <person name="Alikhan N.F."/>
            <person name="Baker D."/>
            <person name="Gharbi K."/>
            <person name="Hall N."/>
            <person name="Watson M."/>
            <person name="Adriaenssens E.M."/>
            <person name="Foster-Nyarko E."/>
            <person name="Jarju S."/>
            <person name="Secka A."/>
            <person name="Antonio M."/>
            <person name="Oren A."/>
            <person name="Chaudhuri R.R."/>
            <person name="La Ragione R."/>
            <person name="Hildebrand F."/>
            <person name="Pallen M.J."/>
        </authorList>
    </citation>
    <scope>NUCLEOTIDE SEQUENCE</scope>
    <source>
        <strain evidence="2">CHK165-10780</strain>
    </source>
</reference>
<dbReference type="AlphaFoldDB" id="A0A9D0YYC1"/>
<dbReference type="Proteomes" id="UP000886725">
    <property type="component" value="Unassembled WGS sequence"/>
</dbReference>
<dbReference type="EMBL" id="DVFU01000026">
    <property type="protein sequence ID" value="HIQ64352.1"/>
    <property type="molecule type" value="Genomic_DNA"/>
</dbReference>
<sequence length="372" mass="41659">MDRSKLYKIIIITVVVILLVIGLCVAYYFIFGNKKSYSAIETIMENAAESYYDDHAEELPTEAGATVIISVDTLVSGEYMDSIATLSKDEKTSCTGEVRVMNNSGKYQYVANIDCGDTYQTKNFKDYILENSKQVYDGSGIYEMDDPSAPANADGTLAKKWVFKGENPMNYMEFSGATWRIVSFNEDSVELIYTSAIYNNEFDDRFNTDTNANDGINNYSLSRMREYLNQNYSKIVDKDYKDYVVPHTVCAGIRPFNDLSVDGSSECATKITGELISSVPLYEYMRASLDSNCTSLNSTCANYNYLSTLRNFWTITASDINSHTGFIVERGAIEYYELSYAYGIYPIVYITTNISNVSGTGASDDPFVINNA</sequence>
<name>A0A9D0YYC1_9FIRM</name>
<evidence type="ECO:0000313" key="2">
    <source>
        <dbReference type="EMBL" id="HIQ64352.1"/>
    </source>
</evidence>